<evidence type="ECO:0000313" key="5">
    <source>
        <dbReference type="EMBL" id="KPM43802.1"/>
    </source>
</evidence>
<dbReference type="SUPFAM" id="SSF48403">
    <property type="entry name" value="Ankyrin repeat"/>
    <property type="match status" value="2"/>
</dbReference>
<keyword evidence="6" id="KW-1185">Reference proteome</keyword>
<feature type="repeat" description="ANK" evidence="3">
    <location>
        <begin position="380"/>
        <end position="412"/>
    </location>
</feature>
<feature type="repeat" description="ANK" evidence="3">
    <location>
        <begin position="347"/>
        <end position="379"/>
    </location>
</feature>
<dbReference type="Gene3D" id="1.25.40.20">
    <property type="entry name" value="Ankyrin repeat-containing domain"/>
    <property type="match status" value="5"/>
</dbReference>
<organism evidence="5 6">
    <name type="scientific">Neonectria ditissima</name>
    <dbReference type="NCBI Taxonomy" id="78410"/>
    <lineage>
        <taxon>Eukaryota</taxon>
        <taxon>Fungi</taxon>
        <taxon>Dikarya</taxon>
        <taxon>Ascomycota</taxon>
        <taxon>Pezizomycotina</taxon>
        <taxon>Sordariomycetes</taxon>
        <taxon>Hypocreomycetidae</taxon>
        <taxon>Hypocreales</taxon>
        <taxon>Nectriaceae</taxon>
        <taxon>Neonectria</taxon>
    </lineage>
</organism>
<dbReference type="PROSITE" id="PS50297">
    <property type="entry name" value="ANK_REP_REGION"/>
    <property type="match status" value="4"/>
</dbReference>
<sequence>MARLDNHDDSEAEHLFGAIQVRDLAKIERLLTENRLYIHYKDVNGRTPLSWAMEQWFFECVDLQLKSADINVNERDKNGRTPLSWASGDVNHSSHYWTSSRAVERLLQRDDVDLNSKDANGRTPLSWAVLGGKDEVLRLLLCTNGVEINSKDNDGRTALSLAAESGHDRSLQSLIRSPDIDVNSRDNDGRTPLIWAAKSGNVGDLRCLLEHKSVQVNCADKDGRTALSWAATIENRQVLDYLLGMDDIVLNWKDINGQTPLCLAAKLGTRLAVSLLAGHNGVNINCKDNCGRTPLSWAAELGKRDAVLELTSVSSVNINSTDDIGWTPLRWAAEKVHINVMERLIAQDRSTLHLAVQEGSRIAVDVLLSADYNINQRDTRKQTALHVAVRFVRLEMAKILVSRGALVDMKDNQDMTPLMLAVEDYRLKFVDFLLQHGAYTGHIKAFQWFKLYQRSDILCLAERSGQVKYIRCLATHAVVNALDEGAMVSKAKRRLFLFKNSSVWCQSLASATDMALKPYKVQTGHCLSILNRPSEALSFRAGLHMPAEAVTSGQKQFTIPDLGDSRVIWTIVPALNETGWVTVEYFTTLQDSDIPEDGAEFFMQFVVELEATWLKLCGKAEDHLSNCRLDQLKEKGQSSELIYRLAKDALKWTELRVMLKDHVQSTEQLAVTYCRQYNGGHGLKGIQQALAELEQKVNNRLSKLDQTVRDLLQLEFAWVSITEAHKSTSIATSMKRLSWITRAEEDI</sequence>
<feature type="repeat" description="ANK" evidence="3">
    <location>
        <begin position="154"/>
        <end position="187"/>
    </location>
</feature>
<reference evidence="5 6" key="1">
    <citation type="submission" date="2015-09" db="EMBL/GenBank/DDBJ databases">
        <title>Draft genome of a European isolate of the apple canker pathogen Neonectria ditissima.</title>
        <authorList>
            <person name="Gomez-Cortecero A."/>
            <person name="Harrison R.J."/>
            <person name="Armitage A.D."/>
        </authorList>
    </citation>
    <scope>NUCLEOTIDE SEQUENCE [LARGE SCALE GENOMIC DNA]</scope>
    <source>
        <strain evidence="5 6">R09/05</strain>
    </source>
</reference>
<accession>A0A0P7BJC7</accession>
<dbReference type="PANTHER" id="PTHR24201:SF2">
    <property type="entry name" value="ANKYRIN REPEAT DOMAIN-CONTAINING PROTEIN 42"/>
    <property type="match status" value="1"/>
</dbReference>
<dbReference type="AlphaFoldDB" id="A0A0P7BJC7"/>
<keyword evidence="2 3" id="KW-0040">ANK repeat</keyword>
<evidence type="ECO:0000256" key="2">
    <source>
        <dbReference type="ARBA" id="ARBA00023043"/>
    </source>
</evidence>
<keyword evidence="4" id="KW-0175">Coiled coil</keyword>
<dbReference type="InterPro" id="IPR036770">
    <property type="entry name" value="Ankyrin_rpt-contain_sf"/>
</dbReference>
<dbReference type="SMART" id="SM00248">
    <property type="entry name" value="ANK"/>
    <property type="match status" value="11"/>
</dbReference>
<feature type="coiled-coil region" evidence="4">
    <location>
        <begin position="683"/>
        <end position="710"/>
    </location>
</feature>
<dbReference type="Pfam" id="PF12796">
    <property type="entry name" value="Ank_2"/>
    <property type="match status" value="3"/>
</dbReference>
<dbReference type="PROSITE" id="PS50088">
    <property type="entry name" value="ANK_REPEAT"/>
    <property type="match status" value="5"/>
</dbReference>
<dbReference type="InterPro" id="IPR050776">
    <property type="entry name" value="Ank_Repeat/CDKN_Inhibitor"/>
</dbReference>
<protein>
    <submittedName>
        <fullName evidence="5">Uncharacterized protein</fullName>
    </submittedName>
</protein>
<evidence type="ECO:0000313" key="6">
    <source>
        <dbReference type="Proteomes" id="UP000050424"/>
    </source>
</evidence>
<dbReference type="OrthoDB" id="5428055at2759"/>
<dbReference type="PANTHER" id="PTHR24201">
    <property type="entry name" value="ANK_REP_REGION DOMAIN-CONTAINING PROTEIN"/>
    <property type="match status" value="1"/>
</dbReference>
<keyword evidence="1" id="KW-0677">Repeat</keyword>
<feature type="repeat" description="ANK" evidence="3">
    <location>
        <begin position="120"/>
        <end position="153"/>
    </location>
</feature>
<comment type="caution">
    <text evidence="5">The sequence shown here is derived from an EMBL/GenBank/DDBJ whole genome shotgun (WGS) entry which is preliminary data.</text>
</comment>
<dbReference type="Pfam" id="PF00023">
    <property type="entry name" value="Ank"/>
    <property type="match status" value="1"/>
</dbReference>
<proteinExistence type="predicted"/>
<dbReference type="InterPro" id="IPR002110">
    <property type="entry name" value="Ankyrin_rpt"/>
</dbReference>
<evidence type="ECO:0000256" key="3">
    <source>
        <dbReference type="PROSITE-ProRule" id="PRU00023"/>
    </source>
</evidence>
<dbReference type="EMBL" id="LKCW01000027">
    <property type="protein sequence ID" value="KPM43802.1"/>
    <property type="molecule type" value="Genomic_DNA"/>
</dbReference>
<dbReference type="Proteomes" id="UP000050424">
    <property type="component" value="Unassembled WGS sequence"/>
</dbReference>
<gene>
    <name evidence="5" type="ORF">AK830_g2728</name>
</gene>
<evidence type="ECO:0000256" key="1">
    <source>
        <dbReference type="ARBA" id="ARBA00022737"/>
    </source>
</evidence>
<name>A0A0P7BJC7_9HYPO</name>
<dbReference type="STRING" id="78410.A0A0P7BJC7"/>
<feature type="repeat" description="ANK" evidence="3">
    <location>
        <begin position="413"/>
        <end position="438"/>
    </location>
</feature>
<evidence type="ECO:0000256" key="4">
    <source>
        <dbReference type="SAM" id="Coils"/>
    </source>
</evidence>